<feature type="signal peptide" evidence="2">
    <location>
        <begin position="1"/>
        <end position="20"/>
    </location>
</feature>
<dbReference type="STRING" id="1855912.LuPra_01117"/>
<keyword evidence="5" id="KW-1185">Reference proteome</keyword>
<proteinExistence type="predicted"/>
<dbReference type="RefSeq" id="WP_110169821.1">
    <property type="nucleotide sequence ID" value="NZ_CP015136.1"/>
</dbReference>
<dbReference type="SUPFAM" id="SSF53474">
    <property type="entry name" value="alpha/beta-Hydrolases"/>
    <property type="match status" value="1"/>
</dbReference>
<reference evidence="5" key="2">
    <citation type="submission" date="2016-04" db="EMBL/GenBank/DDBJ databases">
        <title>First Complete Genome Sequence of a Subdivision 6 Acidobacterium.</title>
        <authorList>
            <person name="Huang S."/>
            <person name="Vieira S."/>
            <person name="Bunk B."/>
            <person name="Riedel T."/>
            <person name="Sproeer C."/>
            <person name="Overmann J."/>
        </authorList>
    </citation>
    <scope>NUCLEOTIDE SEQUENCE [LARGE SCALE GENOMIC DNA]</scope>
    <source>
        <strain evidence="5">DSM 100886 HEG_-6_39</strain>
    </source>
</reference>
<dbReference type="GO" id="GO:0016787">
    <property type="term" value="F:hydrolase activity"/>
    <property type="evidence" value="ECO:0007669"/>
    <property type="project" value="UniProtKB-KW"/>
</dbReference>
<dbReference type="EMBL" id="CP015136">
    <property type="protein sequence ID" value="AMY07933.1"/>
    <property type="molecule type" value="Genomic_DNA"/>
</dbReference>
<dbReference type="PANTHER" id="PTHR48081:SF13">
    <property type="entry name" value="ALPHA_BETA HYDROLASE"/>
    <property type="match status" value="1"/>
</dbReference>
<organism evidence="4 5">
    <name type="scientific">Luteitalea pratensis</name>
    <dbReference type="NCBI Taxonomy" id="1855912"/>
    <lineage>
        <taxon>Bacteria</taxon>
        <taxon>Pseudomonadati</taxon>
        <taxon>Acidobacteriota</taxon>
        <taxon>Vicinamibacteria</taxon>
        <taxon>Vicinamibacterales</taxon>
        <taxon>Vicinamibacteraceae</taxon>
        <taxon>Luteitalea</taxon>
    </lineage>
</organism>
<gene>
    <name evidence="4" type="ORF">LuPra_01117</name>
</gene>
<evidence type="ECO:0000256" key="2">
    <source>
        <dbReference type="SAM" id="SignalP"/>
    </source>
</evidence>
<dbReference type="InterPro" id="IPR029058">
    <property type="entry name" value="AB_hydrolase_fold"/>
</dbReference>
<feature type="chain" id="PRO_5007511375" evidence="2">
    <location>
        <begin position="21"/>
        <end position="317"/>
    </location>
</feature>
<dbReference type="KEGG" id="abac:LuPra_01117"/>
<protein>
    <submittedName>
        <fullName evidence="4">Acetyl esterase</fullName>
    </submittedName>
</protein>
<reference evidence="4 5" key="1">
    <citation type="journal article" date="2016" name="Genome Announc.">
        <title>First Complete Genome Sequence of a Subdivision 6 Acidobacterium Strain.</title>
        <authorList>
            <person name="Huang S."/>
            <person name="Vieira S."/>
            <person name="Bunk B."/>
            <person name="Riedel T."/>
            <person name="Sproer C."/>
            <person name="Overmann J."/>
        </authorList>
    </citation>
    <scope>NUCLEOTIDE SEQUENCE [LARGE SCALE GENOMIC DNA]</scope>
    <source>
        <strain evidence="5">DSM 100886 HEG_-6_39</strain>
    </source>
</reference>
<name>A0A143PI42_LUTPR</name>
<evidence type="ECO:0000313" key="4">
    <source>
        <dbReference type="EMBL" id="AMY07933.1"/>
    </source>
</evidence>
<evidence type="ECO:0000256" key="1">
    <source>
        <dbReference type="ARBA" id="ARBA00022801"/>
    </source>
</evidence>
<dbReference type="Gene3D" id="3.40.50.1820">
    <property type="entry name" value="alpha/beta hydrolase"/>
    <property type="match status" value="1"/>
</dbReference>
<dbReference type="OrthoDB" id="112545at2"/>
<keyword evidence="2" id="KW-0732">Signal</keyword>
<accession>A0A143PI42</accession>
<dbReference type="Pfam" id="PF20434">
    <property type="entry name" value="BD-FAE"/>
    <property type="match status" value="1"/>
</dbReference>
<dbReference type="Proteomes" id="UP000076079">
    <property type="component" value="Chromosome"/>
</dbReference>
<dbReference type="InterPro" id="IPR050300">
    <property type="entry name" value="GDXG_lipolytic_enzyme"/>
</dbReference>
<dbReference type="PANTHER" id="PTHR48081">
    <property type="entry name" value="AB HYDROLASE SUPERFAMILY PROTEIN C4A8.06C"/>
    <property type="match status" value="1"/>
</dbReference>
<evidence type="ECO:0000313" key="5">
    <source>
        <dbReference type="Proteomes" id="UP000076079"/>
    </source>
</evidence>
<dbReference type="InterPro" id="IPR049492">
    <property type="entry name" value="BD-FAE-like_dom"/>
</dbReference>
<evidence type="ECO:0000259" key="3">
    <source>
        <dbReference type="Pfam" id="PF20434"/>
    </source>
</evidence>
<sequence length="317" mass="33363" precursor="true">MGRLTTAIFVCLLVPAAVSAQTRIEKNVIYGMYSGLALLMDIHRPDTPNGLGIIYVSGSGWQAPLGYDAAGLKDNAQLAAWTSPLLRAGYTVFVINHRAAPRFHYPAAIDDVQRAIRYVRHHAMRFDIDGLRLGGVGGSSGAHLVGLAAMLAAPGLVDDADPVNREPATLQAVVLRAAATDLTQMRGGGALMPMAVFMNAIPPHRELPPGASASARAVVNAPSNLRAYTAASPLAHVAASSPPVLLLHGDADTEVPFQQAVAMEAALRAVNVPTKLIRLSGGGHGANFPVEGEPHPALPNALDEMVRWLNQYLKGAH</sequence>
<feature type="domain" description="BD-FAE-like" evidence="3">
    <location>
        <begin position="40"/>
        <end position="267"/>
    </location>
</feature>
<dbReference type="AlphaFoldDB" id="A0A143PI42"/>
<keyword evidence="1" id="KW-0378">Hydrolase</keyword>